<accession>A0A9P6RKM7</accession>
<feature type="chain" id="PRO_5040113987" evidence="1">
    <location>
        <begin position="21"/>
        <end position="187"/>
    </location>
</feature>
<protein>
    <submittedName>
        <fullName evidence="2">Uncharacterized protein</fullName>
    </submittedName>
</protein>
<comment type="caution">
    <text evidence="2">The sequence shown here is derived from an EMBL/GenBank/DDBJ whole genome shotgun (WGS) entry which is preliminary data.</text>
</comment>
<gene>
    <name evidence="2" type="ORF">BGZ97_001716</name>
</gene>
<reference evidence="2" key="1">
    <citation type="journal article" date="2020" name="Fungal Divers.">
        <title>Resolving the Mortierellaceae phylogeny through synthesis of multi-gene phylogenetics and phylogenomics.</title>
        <authorList>
            <person name="Vandepol N."/>
            <person name="Liber J."/>
            <person name="Desiro A."/>
            <person name="Na H."/>
            <person name="Kennedy M."/>
            <person name="Barry K."/>
            <person name="Grigoriev I.V."/>
            <person name="Miller A.N."/>
            <person name="O'Donnell K."/>
            <person name="Stajich J.E."/>
            <person name="Bonito G."/>
        </authorList>
    </citation>
    <scope>NUCLEOTIDE SEQUENCE</scope>
    <source>
        <strain evidence="2">NVP60</strain>
    </source>
</reference>
<evidence type="ECO:0000256" key="1">
    <source>
        <dbReference type="SAM" id="SignalP"/>
    </source>
</evidence>
<proteinExistence type="predicted"/>
<keyword evidence="3" id="KW-1185">Reference proteome</keyword>
<keyword evidence="1" id="KW-0732">Signal</keyword>
<dbReference type="EMBL" id="JAAAIN010000136">
    <property type="protein sequence ID" value="KAG0319664.1"/>
    <property type="molecule type" value="Genomic_DNA"/>
</dbReference>
<sequence>MKIKISALLAFAALIAAVVADPIDTAAAAAEEFADLTDFVGSSATHVKRSDSVAAVVEAAAQIFALHEPVADEAHLIEARDDDAGLDARSLDKRAVVCPTGYGSCKGQGNKCCQLGGGCCKKGCCNRGYWCYANLCCPNTSNGCDNKGCCPKGTQCCRGGGCCNKGYNCWRTASGRRGCCPSGKNCG</sequence>
<dbReference type="OrthoDB" id="2438385at2759"/>
<dbReference type="Proteomes" id="UP000823405">
    <property type="component" value="Unassembled WGS sequence"/>
</dbReference>
<evidence type="ECO:0000313" key="2">
    <source>
        <dbReference type="EMBL" id="KAG0319664.1"/>
    </source>
</evidence>
<evidence type="ECO:0000313" key="3">
    <source>
        <dbReference type="Proteomes" id="UP000823405"/>
    </source>
</evidence>
<feature type="signal peptide" evidence="1">
    <location>
        <begin position="1"/>
        <end position="20"/>
    </location>
</feature>
<dbReference type="AlphaFoldDB" id="A0A9P6RKM7"/>
<organism evidence="2 3">
    <name type="scientific">Linnemannia gamsii</name>
    <dbReference type="NCBI Taxonomy" id="64522"/>
    <lineage>
        <taxon>Eukaryota</taxon>
        <taxon>Fungi</taxon>
        <taxon>Fungi incertae sedis</taxon>
        <taxon>Mucoromycota</taxon>
        <taxon>Mortierellomycotina</taxon>
        <taxon>Mortierellomycetes</taxon>
        <taxon>Mortierellales</taxon>
        <taxon>Mortierellaceae</taxon>
        <taxon>Linnemannia</taxon>
    </lineage>
</organism>
<name>A0A9P6RKM7_9FUNG</name>